<comment type="caution">
    <text evidence="8">The sequence shown here is derived from an EMBL/GenBank/DDBJ whole genome shotgun (WGS) entry which is preliminary data.</text>
</comment>
<reference evidence="8 9" key="1">
    <citation type="submission" date="2020-08" db="EMBL/GenBank/DDBJ databases">
        <title>Genome public.</title>
        <authorList>
            <person name="Liu C."/>
            <person name="Sun Q."/>
        </authorList>
    </citation>
    <scope>NUCLEOTIDE SEQUENCE [LARGE SCALE GENOMIC DNA]</scope>
    <source>
        <strain evidence="8 9">New-38</strain>
    </source>
</reference>
<evidence type="ECO:0000256" key="4">
    <source>
        <dbReference type="RuleBase" id="RU003744"/>
    </source>
</evidence>
<accession>A0ABR7HW55</accession>
<evidence type="ECO:0000256" key="2">
    <source>
        <dbReference type="ARBA" id="ARBA00010333"/>
    </source>
</evidence>
<protein>
    <submittedName>
        <fullName evidence="8">Transporter substrate-binding domain-containing protein</fullName>
    </submittedName>
</protein>
<dbReference type="Pfam" id="PF00497">
    <property type="entry name" value="SBP_bac_3"/>
    <property type="match status" value="1"/>
</dbReference>
<dbReference type="Gene3D" id="3.40.190.10">
    <property type="entry name" value="Periplasmic binding protein-like II"/>
    <property type="match status" value="2"/>
</dbReference>
<dbReference type="Proteomes" id="UP000660021">
    <property type="component" value="Unassembled WGS sequence"/>
</dbReference>
<evidence type="ECO:0000256" key="1">
    <source>
        <dbReference type="ARBA" id="ARBA00004196"/>
    </source>
</evidence>
<evidence type="ECO:0000313" key="9">
    <source>
        <dbReference type="Proteomes" id="UP000660021"/>
    </source>
</evidence>
<name>A0ABR7HW55_9FIRM</name>
<feature type="chain" id="PRO_5045242828" evidence="6">
    <location>
        <begin position="26"/>
        <end position="282"/>
    </location>
</feature>
<dbReference type="SUPFAM" id="SSF53850">
    <property type="entry name" value="Periplasmic binding protein-like II"/>
    <property type="match status" value="1"/>
</dbReference>
<evidence type="ECO:0000313" key="8">
    <source>
        <dbReference type="EMBL" id="MBC5731702.1"/>
    </source>
</evidence>
<feature type="signal peptide" evidence="6">
    <location>
        <begin position="1"/>
        <end position="25"/>
    </location>
</feature>
<gene>
    <name evidence="8" type="ORF">H8S34_12815</name>
</gene>
<feature type="region of interest" description="Disordered" evidence="5">
    <location>
        <begin position="25"/>
        <end position="47"/>
    </location>
</feature>
<evidence type="ECO:0000256" key="5">
    <source>
        <dbReference type="SAM" id="MobiDB-lite"/>
    </source>
</evidence>
<organism evidence="8 9">
    <name type="scientific">Pseudoflavonifractor hominis</name>
    <dbReference type="NCBI Taxonomy" id="2763059"/>
    <lineage>
        <taxon>Bacteria</taxon>
        <taxon>Bacillati</taxon>
        <taxon>Bacillota</taxon>
        <taxon>Clostridia</taxon>
        <taxon>Eubacteriales</taxon>
        <taxon>Oscillospiraceae</taxon>
        <taxon>Pseudoflavonifractor</taxon>
    </lineage>
</organism>
<sequence length="282" mass="30546">MKRMLSLGIAAMMVAALAGCSNSSASQSTPPATSATPAPSAEATNNEESKVVRIGAYGAHVPFNYMEGDELVGYEVDIWKEIAERNNLELEYTISSDVAGLFTMLDTGKIDTILCQVSATEERAEKYDFSDPYMYSPGGWFINENSDDVNSIEDLFGKSVGVIAGSVDIDMYNEADPEGKIEQVIYSNMAAAYEDVRLGRLDAVGISIPQGSYLIKNGDVSGLKVSGYNGITETDIFPFLKGTNEDLRQMANDTINDMREDGSLAELSIKWFGADVTEQPEA</sequence>
<dbReference type="SMART" id="SM00062">
    <property type="entry name" value="PBPb"/>
    <property type="match status" value="1"/>
</dbReference>
<proteinExistence type="inferred from homology"/>
<comment type="subcellular location">
    <subcellularLocation>
        <location evidence="1">Cell envelope</location>
    </subcellularLocation>
</comment>
<evidence type="ECO:0000259" key="7">
    <source>
        <dbReference type="SMART" id="SM00062"/>
    </source>
</evidence>
<dbReference type="RefSeq" id="WP_186964186.1">
    <property type="nucleotide sequence ID" value="NZ_JACOPR010000009.1"/>
</dbReference>
<dbReference type="PROSITE" id="PS01039">
    <property type="entry name" value="SBP_BACTERIAL_3"/>
    <property type="match status" value="1"/>
</dbReference>
<evidence type="ECO:0000256" key="3">
    <source>
        <dbReference type="ARBA" id="ARBA00022729"/>
    </source>
</evidence>
<dbReference type="PROSITE" id="PS51257">
    <property type="entry name" value="PROKAR_LIPOPROTEIN"/>
    <property type="match status" value="1"/>
</dbReference>
<keyword evidence="3 6" id="KW-0732">Signal</keyword>
<dbReference type="InterPro" id="IPR001638">
    <property type="entry name" value="Solute-binding_3/MltF_N"/>
</dbReference>
<dbReference type="EMBL" id="JACOPR010000009">
    <property type="protein sequence ID" value="MBC5731702.1"/>
    <property type="molecule type" value="Genomic_DNA"/>
</dbReference>
<dbReference type="InterPro" id="IPR018313">
    <property type="entry name" value="SBP_3_CS"/>
</dbReference>
<dbReference type="PANTHER" id="PTHR35936">
    <property type="entry name" value="MEMBRANE-BOUND LYTIC MUREIN TRANSGLYCOSYLASE F"/>
    <property type="match status" value="1"/>
</dbReference>
<evidence type="ECO:0000256" key="6">
    <source>
        <dbReference type="SAM" id="SignalP"/>
    </source>
</evidence>
<keyword evidence="9" id="KW-1185">Reference proteome</keyword>
<feature type="domain" description="Solute-binding protein family 3/N-terminal" evidence="7">
    <location>
        <begin position="51"/>
        <end position="275"/>
    </location>
</feature>
<feature type="compositionally biased region" description="Low complexity" evidence="5">
    <location>
        <begin position="25"/>
        <end position="44"/>
    </location>
</feature>
<comment type="similarity">
    <text evidence="2 4">Belongs to the bacterial solute-binding protein 3 family.</text>
</comment>
<dbReference type="PANTHER" id="PTHR35936:SF19">
    <property type="entry name" value="AMINO-ACID-BINDING PROTEIN YXEM-RELATED"/>
    <property type="match status" value="1"/>
</dbReference>